<sequence length="203" mass="23461">MRQRRWLELLKDYDCTIEYHPGKANVVADALSRKSYGTISYLSVHAIPYLLDMRKMNVELNVNDMGVLYASLGVRPVMIERIKQAQFRDDKLINIAEKVKQENSTSFVLNDDGSLTISNRLCVPDVDGLRHEIMEEAPTAPYAMHPGSTKMYQTLKSHYWWPRLKWGSTLENLAKRYVNEIVRLHGVPSSIVSDRDPRFTSRF</sequence>
<reference evidence="2 3" key="1">
    <citation type="journal article" date="2021" name="Comput. Struct. Biotechnol. J.">
        <title>De novo genome assembly of the potent medicinal plant Rehmannia glutinosa using nanopore technology.</title>
        <authorList>
            <person name="Ma L."/>
            <person name="Dong C."/>
            <person name="Song C."/>
            <person name="Wang X."/>
            <person name="Zheng X."/>
            <person name="Niu Y."/>
            <person name="Chen S."/>
            <person name="Feng W."/>
        </authorList>
    </citation>
    <scope>NUCLEOTIDE SEQUENCE [LARGE SCALE GENOMIC DNA]</scope>
    <source>
        <strain evidence="2">DH-2019</strain>
    </source>
</reference>
<name>A0ABR0WWG7_REHGL</name>
<evidence type="ECO:0000313" key="2">
    <source>
        <dbReference type="EMBL" id="KAK6151813.1"/>
    </source>
</evidence>
<dbReference type="Proteomes" id="UP001318860">
    <property type="component" value="Unassembled WGS sequence"/>
</dbReference>
<proteinExistence type="predicted"/>
<feature type="domain" description="Integrase zinc-binding" evidence="1">
    <location>
        <begin position="129"/>
        <end position="165"/>
    </location>
</feature>
<dbReference type="InterPro" id="IPR050951">
    <property type="entry name" value="Retrovirus_Pol_polyprotein"/>
</dbReference>
<comment type="caution">
    <text evidence="2">The sequence shown here is derived from an EMBL/GenBank/DDBJ whole genome shotgun (WGS) entry which is preliminary data.</text>
</comment>
<evidence type="ECO:0000313" key="3">
    <source>
        <dbReference type="Proteomes" id="UP001318860"/>
    </source>
</evidence>
<accession>A0ABR0WWG7</accession>
<gene>
    <name evidence="2" type="ORF">DH2020_014448</name>
</gene>
<dbReference type="PANTHER" id="PTHR37984">
    <property type="entry name" value="PROTEIN CBG26694"/>
    <property type="match status" value="1"/>
</dbReference>
<dbReference type="Gene3D" id="1.10.340.70">
    <property type="match status" value="1"/>
</dbReference>
<dbReference type="PANTHER" id="PTHR37984:SF5">
    <property type="entry name" value="PROTEIN NYNRIN-LIKE"/>
    <property type="match status" value="1"/>
</dbReference>
<protein>
    <recommendedName>
        <fullName evidence="1">Integrase zinc-binding domain-containing protein</fullName>
    </recommendedName>
</protein>
<dbReference type="EMBL" id="JABTTQ020000007">
    <property type="protein sequence ID" value="KAK6151813.1"/>
    <property type="molecule type" value="Genomic_DNA"/>
</dbReference>
<dbReference type="Pfam" id="PF17921">
    <property type="entry name" value="Integrase_H2C2"/>
    <property type="match status" value="1"/>
</dbReference>
<keyword evidence="3" id="KW-1185">Reference proteome</keyword>
<evidence type="ECO:0000259" key="1">
    <source>
        <dbReference type="Pfam" id="PF17921"/>
    </source>
</evidence>
<dbReference type="InterPro" id="IPR041588">
    <property type="entry name" value="Integrase_H2C2"/>
</dbReference>
<organism evidence="2 3">
    <name type="scientific">Rehmannia glutinosa</name>
    <name type="common">Chinese foxglove</name>
    <dbReference type="NCBI Taxonomy" id="99300"/>
    <lineage>
        <taxon>Eukaryota</taxon>
        <taxon>Viridiplantae</taxon>
        <taxon>Streptophyta</taxon>
        <taxon>Embryophyta</taxon>
        <taxon>Tracheophyta</taxon>
        <taxon>Spermatophyta</taxon>
        <taxon>Magnoliopsida</taxon>
        <taxon>eudicotyledons</taxon>
        <taxon>Gunneridae</taxon>
        <taxon>Pentapetalae</taxon>
        <taxon>asterids</taxon>
        <taxon>lamiids</taxon>
        <taxon>Lamiales</taxon>
        <taxon>Orobanchaceae</taxon>
        <taxon>Rehmannieae</taxon>
        <taxon>Rehmannia</taxon>
    </lineage>
</organism>